<organism evidence="1 2">
    <name type="scientific">Rhodococcus pyridinivorans AK37</name>
    <dbReference type="NCBI Taxonomy" id="1114960"/>
    <lineage>
        <taxon>Bacteria</taxon>
        <taxon>Bacillati</taxon>
        <taxon>Actinomycetota</taxon>
        <taxon>Actinomycetes</taxon>
        <taxon>Mycobacteriales</taxon>
        <taxon>Nocardiaceae</taxon>
        <taxon>Rhodococcus</taxon>
    </lineage>
</organism>
<name>H0JL64_9NOCA</name>
<comment type="caution">
    <text evidence="1">The sequence shown here is derived from an EMBL/GenBank/DDBJ whole genome shotgun (WGS) entry which is preliminary data.</text>
</comment>
<reference evidence="1 2" key="1">
    <citation type="submission" date="2011-12" db="EMBL/GenBank/DDBJ databases">
        <authorList>
            <person name="Kriszt B."/>
            <person name="Tancsics A."/>
            <person name="Cserhati M."/>
            <person name="Toth A."/>
            <person name="Nagy I."/>
            <person name="Horvath B."/>
            <person name="Tamura T."/>
            <person name="Kukolya J."/>
            <person name="Szoboszlay S."/>
        </authorList>
    </citation>
    <scope>NUCLEOTIDE SEQUENCE [LARGE SCALE GENOMIC DNA]</scope>
    <source>
        <strain evidence="1 2">AK37</strain>
    </source>
</reference>
<sequence>MSIESSGSARQWDIGDPEPAEDVTAVFSVHFDDTDEYEGGVPLRFGRTYSGDWKTYLFGGKAYYDWAELVRRFGPVREGFK</sequence>
<accession>H0JL64</accession>
<protein>
    <submittedName>
        <fullName evidence="1">Uncharacterized protein</fullName>
    </submittedName>
</protein>
<dbReference type="PATRIC" id="fig|1114960.4.peg.305"/>
<dbReference type="Proteomes" id="UP000005064">
    <property type="component" value="Unassembled WGS sequence"/>
</dbReference>
<dbReference type="EMBL" id="AHBW01000026">
    <property type="protein sequence ID" value="EHK86399.1"/>
    <property type="molecule type" value="Genomic_DNA"/>
</dbReference>
<dbReference type="AlphaFoldDB" id="H0JL64"/>
<evidence type="ECO:0000313" key="1">
    <source>
        <dbReference type="EMBL" id="EHK86399.1"/>
    </source>
</evidence>
<proteinExistence type="predicted"/>
<evidence type="ECO:0000313" key="2">
    <source>
        <dbReference type="Proteomes" id="UP000005064"/>
    </source>
</evidence>
<gene>
    <name evidence="1" type="ORF">AK37_01587</name>
</gene>
<dbReference type="RefSeq" id="WP_006550317.1">
    <property type="nucleotide sequence ID" value="NZ_AHBW01000026.1"/>
</dbReference>